<sequence length="356" mass="39602">MRYPEFLRENGTIGFAAPSFGAATEPYRSAFDNALKKLHALGYQTKLGPNCYASDGIGISSAPESCGREINEAMTSPDSDVLISCGGGELMCEILDHVDFDRIRQEAPKWFMGYSDNTNLTFLLPTLCDTAAIYGPCAGTFGMEPWHASVQDALDLLGGKKLTMRSYDLWEKEGFKTEENPLVPYNTTEPVAIKPFGISGTAENGDEEIRFRGRLLGGCVDCLVNLTGTKYDHVQEFSEKYAQDGIIWFLESCDLNVFAIRRAMWQMKHAGWFSHVKGFLIGRPLCFGQEMMGLDQYSAVWEPLKEYGVPVIMDVDLGHLPPQMPLICGSLADVTLRGTQAEGRRDWKLEVAMRLE</sequence>
<dbReference type="Proteomes" id="UP000823891">
    <property type="component" value="Unassembled WGS sequence"/>
</dbReference>
<dbReference type="SUPFAM" id="SSF52317">
    <property type="entry name" value="Class I glutamine amidotransferase-like"/>
    <property type="match status" value="1"/>
</dbReference>
<feature type="domain" description="LD-carboxypeptidase C-terminal" evidence="5">
    <location>
        <begin position="212"/>
        <end position="333"/>
    </location>
</feature>
<evidence type="ECO:0000256" key="3">
    <source>
        <dbReference type="PIRSR" id="PIRSR028757-1"/>
    </source>
</evidence>
<dbReference type="InterPro" id="IPR040449">
    <property type="entry name" value="Peptidase_S66_N"/>
</dbReference>
<dbReference type="Gene3D" id="3.40.50.10740">
    <property type="entry name" value="Class I glutamine amidotransferase-like"/>
    <property type="match status" value="1"/>
</dbReference>
<evidence type="ECO:0000256" key="2">
    <source>
        <dbReference type="ARBA" id="ARBA00022801"/>
    </source>
</evidence>
<feature type="active site" description="Nucleophile" evidence="3">
    <location>
        <position position="115"/>
    </location>
</feature>
<protein>
    <submittedName>
        <fullName evidence="6">LD-carboxypeptidase</fullName>
    </submittedName>
</protein>
<keyword evidence="2" id="KW-0378">Hydrolase</keyword>
<dbReference type="InterPro" id="IPR003507">
    <property type="entry name" value="S66_fam"/>
</dbReference>
<evidence type="ECO:0000259" key="4">
    <source>
        <dbReference type="Pfam" id="PF02016"/>
    </source>
</evidence>
<comment type="similarity">
    <text evidence="1">Belongs to the peptidase S66 family.</text>
</comment>
<feature type="active site" description="Charge relay system" evidence="3">
    <location>
        <position position="319"/>
    </location>
</feature>
<dbReference type="CDD" id="cd07062">
    <property type="entry name" value="Peptidase_S66_mccF_like"/>
    <property type="match status" value="1"/>
</dbReference>
<evidence type="ECO:0000256" key="1">
    <source>
        <dbReference type="ARBA" id="ARBA00010233"/>
    </source>
</evidence>
<accession>A0A9D2NH79</accession>
<evidence type="ECO:0000313" key="6">
    <source>
        <dbReference type="EMBL" id="HJC24297.1"/>
    </source>
</evidence>
<dbReference type="PANTHER" id="PTHR30237">
    <property type="entry name" value="MURAMOYLTETRAPEPTIDE CARBOXYPEPTIDASE"/>
    <property type="match status" value="1"/>
</dbReference>
<dbReference type="Pfam" id="PF02016">
    <property type="entry name" value="Peptidase_S66"/>
    <property type="match status" value="1"/>
</dbReference>
<dbReference type="Gene3D" id="3.50.30.60">
    <property type="entry name" value="LD-carboxypeptidase A C-terminal domain-like"/>
    <property type="match status" value="1"/>
</dbReference>
<proteinExistence type="inferred from homology"/>
<feature type="active site" description="Charge relay system" evidence="3">
    <location>
        <position position="251"/>
    </location>
</feature>
<dbReference type="AlphaFoldDB" id="A0A9D2NH79"/>
<dbReference type="InterPro" id="IPR040921">
    <property type="entry name" value="Peptidase_S66C"/>
</dbReference>
<reference evidence="6" key="1">
    <citation type="journal article" date="2021" name="PeerJ">
        <title>Extensive microbial diversity within the chicken gut microbiome revealed by metagenomics and culture.</title>
        <authorList>
            <person name="Gilroy R."/>
            <person name="Ravi A."/>
            <person name="Getino M."/>
            <person name="Pursley I."/>
            <person name="Horton D.L."/>
            <person name="Alikhan N.F."/>
            <person name="Baker D."/>
            <person name="Gharbi K."/>
            <person name="Hall N."/>
            <person name="Watson M."/>
            <person name="Adriaenssens E.M."/>
            <person name="Foster-Nyarko E."/>
            <person name="Jarju S."/>
            <person name="Secka A."/>
            <person name="Antonio M."/>
            <person name="Oren A."/>
            <person name="Chaudhuri R.R."/>
            <person name="La Ragione R."/>
            <person name="Hildebrand F."/>
            <person name="Pallen M.J."/>
        </authorList>
    </citation>
    <scope>NUCLEOTIDE SEQUENCE</scope>
    <source>
        <strain evidence="6">USAMLcec2-132</strain>
    </source>
</reference>
<dbReference type="InterPro" id="IPR027478">
    <property type="entry name" value="LdcA_N"/>
</dbReference>
<dbReference type="Pfam" id="PF17676">
    <property type="entry name" value="Peptidase_S66C"/>
    <property type="match status" value="1"/>
</dbReference>
<dbReference type="GO" id="GO:0016787">
    <property type="term" value="F:hydrolase activity"/>
    <property type="evidence" value="ECO:0007669"/>
    <property type="project" value="UniProtKB-KW"/>
</dbReference>
<organism evidence="6 7">
    <name type="scientific">Candidatus Eisenbergiella merdavium</name>
    <dbReference type="NCBI Taxonomy" id="2838551"/>
    <lineage>
        <taxon>Bacteria</taxon>
        <taxon>Bacillati</taxon>
        <taxon>Bacillota</taxon>
        <taxon>Clostridia</taxon>
        <taxon>Lachnospirales</taxon>
        <taxon>Lachnospiraceae</taxon>
        <taxon>Eisenbergiella</taxon>
    </lineage>
</organism>
<dbReference type="InterPro" id="IPR027461">
    <property type="entry name" value="Carboxypeptidase_A_C_sf"/>
</dbReference>
<dbReference type="InterPro" id="IPR029062">
    <property type="entry name" value="Class_I_gatase-like"/>
</dbReference>
<feature type="domain" description="LD-carboxypeptidase N-terminal" evidence="4">
    <location>
        <begin position="13"/>
        <end position="135"/>
    </location>
</feature>
<dbReference type="PIRSF" id="PIRSF028757">
    <property type="entry name" value="LD-carboxypeptidase"/>
    <property type="match status" value="1"/>
</dbReference>
<evidence type="ECO:0000313" key="7">
    <source>
        <dbReference type="Proteomes" id="UP000823891"/>
    </source>
</evidence>
<evidence type="ECO:0000259" key="5">
    <source>
        <dbReference type="Pfam" id="PF17676"/>
    </source>
</evidence>
<gene>
    <name evidence="6" type="ORF">H9761_11405</name>
</gene>
<name>A0A9D2NH79_9FIRM</name>
<dbReference type="SUPFAM" id="SSF141986">
    <property type="entry name" value="LD-carboxypeptidase A C-terminal domain-like"/>
    <property type="match status" value="1"/>
</dbReference>
<reference evidence="6" key="2">
    <citation type="submission" date="2021-04" db="EMBL/GenBank/DDBJ databases">
        <authorList>
            <person name="Gilroy R."/>
        </authorList>
    </citation>
    <scope>NUCLEOTIDE SEQUENCE</scope>
    <source>
        <strain evidence="6">USAMLcec2-132</strain>
    </source>
</reference>
<comment type="caution">
    <text evidence="6">The sequence shown here is derived from an EMBL/GenBank/DDBJ whole genome shotgun (WGS) entry which is preliminary data.</text>
</comment>
<dbReference type="EMBL" id="DWWS01000040">
    <property type="protein sequence ID" value="HJC24297.1"/>
    <property type="molecule type" value="Genomic_DNA"/>
</dbReference>